<dbReference type="InterPro" id="IPR051857">
    <property type="entry name" value="Asn_synthetase_domain"/>
</dbReference>
<feature type="domain" description="Glutamine amidotransferase type-2" evidence="4">
    <location>
        <begin position="2"/>
        <end position="184"/>
    </location>
</feature>
<dbReference type="GO" id="GO:0004066">
    <property type="term" value="F:asparagine synthase (glutamine-hydrolyzing) activity"/>
    <property type="evidence" value="ECO:0007669"/>
    <property type="project" value="InterPro"/>
</dbReference>
<comment type="caution">
    <text evidence="5">The sequence shown here is derived from an EMBL/GenBank/DDBJ whole genome shotgun (WGS) entry which is preliminary data.</text>
</comment>
<dbReference type="Gene3D" id="3.40.50.620">
    <property type="entry name" value="HUPs"/>
    <property type="match status" value="1"/>
</dbReference>
<reference evidence="6" key="1">
    <citation type="submission" date="2023-01" db="EMBL/GenBank/DDBJ databases">
        <title>Key to firefly adult light organ development and bioluminescence: homeobox transcription factors regulate luciferase expression and transportation to peroxisome.</title>
        <authorList>
            <person name="Fu X."/>
        </authorList>
    </citation>
    <scope>NUCLEOTIDE SEQUENCE [LARGE SCALE GENOMIC DNA]</scope>
</reference>
<dbReference type="Pfam" id="PF13537">
    <property type="entry name" value="GATase_7"/>
    <property type="match status" value="1"/>
</dbReference>
<keyword evidence="6" id="KW-1185">Reference proteome</keyword>
<evidence type="ECO:0000256" key="1">
    <source>
        <dbReference type="ARBA" id="ARBA00022605"/>
    </source>
</evidence>
<evidence type="ECO:0000313" key="5">
    <source>
        <dbReference type="EMBL" id="KAK4883966.1"/>
    </source>
</evidence>
<dbReference type="InterPro" id="IPR001962">
    <property type="entry name" value="Asn_synthase"/>
</dbReference>
<accession>A0AAN7SC44</accession>
<dbReference type="Gene3D" id="3.60.20.10">
    <property type="entry name" value="Glutamine Phosphoribosylpyrophosphate, subunit 1, domain 1"/>
    <property type="match status" value="1"/>
</dbReference>
<evidence type="ECO:0000256" key="2">
    <source>
        <dbReference type="ARBA" id="ARBA00022888"/>
    </source>
</evidence>
<dbReference type="PANTHER" id="PTHR45937">
    <property type="entry name" value="ASPARAGINE SYNTHETASE DOMAIN-CONTAINING PROTEIN 1"/>
    <property type="match status" value="1"/>
</dbReference>
<dbReference type="EMBL" id="JARPUR010000001">
    <property type="protein sequence ID" value="KAK4883966.1"/>
    <property type="molecule type" value="Genomic_DNA"/>
</dbReference>
<dbReference type="SUPFAM" id="SSF52402">
    <property type="entry name" value="Adenine nucleotide alpha hydrolases-like"/>
    <property type="match status" value="1"/>
</dbReference>
<dbReference type="InterPro" id="IPR029055">
    <property type="entry name" value="Ntn_hydrolases_N"/>
</dbReference>
<dbReference type="Proteomes" id="UP001353858">
    <property type="component" value="Unassembled WGS sequence"/>
</dbReference>
<keyword evidence="2" id="KW-0061">Asparagine biosynthesis</keyword>
<gene>
    <name evidence="5" type="ORF">RN001_000237</name>
</gene>
<dbReference type="PANTHER" id="PTHR45937:SF1">
    <property type="entry name" value="ASPARAGINE SYNTHETASE DOMAIN-CONTAINING PROTEIN 1"/>
    <property type="match status" value="1"/>
</dbReference>
<dbReference type="InterPro" id="IPR014729">
    <property type="entry name" value="Rossmann-like_a/b/a_fold"/>
</dbReference>
<evidence type="ECO:0000259" key="4">
    <source>
        <dbReference type="PROSITE" id="PS51278"/>
    </source>
</evidence>
<dbReference type="PROSITE" id="PS51278">
    <property type="entry name" value="GATASE_TYPE_2"/>
    <property type="match status" value="1"/>
</dbReference>
<protein>
    <recommendedName>
        <fullName evidence="4">Glutamine amidotransferase type-2 domain-containing protein</fullName>
    </recommendedName>
</protein>
<name>A0AAN7SC44_9COLE</name>
<dbReference type="AlphaFoldDB" id="A0AAN7SC44"/>
<sequence length="542" mass="62204">MCGIFCACTLESQKHQLLPLFESIKPILHRRGPDYQGYEIVHNSDHTLFFGASVLWMQGKNLTKQPVTDDQSVFLYNGDIFGGVYKPDGDTAVFHDTLKKCVDINILSKIQGPYAFIYFDKLKSKLYFCRDLYGRRSLLVGFKDQMLILSSVAKRSLFCCIEVPAIGIFVYDLKSKDLCLIPWEFRHFNFFEKVAELERHLNKPVSLLGNSIKEIKCSTPTDSTVVFLEQLSCNKNNVFEKILENPNWLQNIRRLKMLLEKAIEVRVKAQLSCCRNCYGTTNTCSHCTVGVLFSGGIDCTILTLLLDQYIDKNRPIDLLNVAFGTKVPDRQTGMQSFEELKRLRPNRNWNFMELNVEQDELNEKREQFVADLIYPLNTILDDSLGCALWFASRGQTDSYTSSCRVLVTGMGADELFGGYTKHRNSFKRLGWKGLHQSLEEDWQNISFRNLARDDRVISDHGRQLRTPYLDEDVVQFVRNLSCLERTYPSDCLPQGVGDKILLRSLGYYLGLKEAATYKKRALQFGSRIANSKEKAYEVSPRL</sequence>
<evidence type="ECO:0000313" key="6">
    <source>
        <dbReference type="Proteomes" id="UP001353858"/>
    </source>
</evidence>
<proteinExistence type="predicted"/>
<dbReference type="SUPFAM" id="SSF56235">
    <property type="entry name" value="N-terminal nucleophile aminohydrolases (Ntn hydrolases)"/>
    <property type="match status" value="1"/>
</dbReference>
<dbReference type="InterPro" id="IPR017932">
    <property type="entry name" value="GATase_2_dom"/>
</dbReference>
<dbReference type="GO" id="GO:0006529">
    <property type="term" value="P:asparagine biosynthetic process"/>
    <property type="evidence" value="ECO:0007669"/>
    <property type="project" value="UniProtKB-KW"/>
</dbReference>
<dbReference type="CDD" id="cd01991">
    <property type="entry name" value="Asn_synthase_B_C"/>
    <property type="match status" value="1"/>
</dbReference>
<keyword evidence="1" id="KW-0028">Amino-acid biosynthesis</keyword>
<organism evidence="5 6">
    <name type="scientific">Aquatica leii</name>
    <dbReference type="NCBI Taxonomy" id="1421715"/>
    <lineage>
        <taxon>Eukaryota</taxon>
        <taxon>Metazoa</taxon>
        <taxon>Ecdysozoa</taxon>
        <taxon>Arthropoda</taxon>
        <taxon>Hexapoda</taxon>
        <taxon>Insecta</taxon>
        <taxon>Pterygota</taxon>
        <taxon>Neoptera</taxon>
        <taxon>Endopterygota</taxon>
        <taxon>Coleoptera</taxon>
        <taxon>Polyphaga</taxon>
        <taxon>Elateriformia</taxon>
        <taxon>Elateroidea</taxon>
        <taxon>Lampyridae</taxon>
        <taxon>Luciolinae</taxon>
        <taxon>Aquatica</taxon>
    </lineage>
</organism>
<dbReference type="Pfam" id="PF00733">
    <property type="entry name" value="Asn_synthase"/>
    <property type="match status" value="1"/>
</dbReference>
<keyword evidence="3" id="KW-0315">Glutamine amidotransferase</keyword>
<evidence type="ECO:0000256" key="3">
    <source>
        <dbReference type="ARBA" id="ARBA00022962"/>
    </source>
</evidence>